<keyword evidence="2 15" id="KW-0813">Transport</keyword>
<comment type="subcellular location">
    <subcellularLocation>
        <location evidence="1">Membrane</location>
        <topology evidence="1">Multi-pass membrane protein</topology>
    </subcellularLocation>
</comment>
<proteinExistence type="inferred from homology"/>
<evidence type="ECO:0000256" key="11">
    <source>
        <dbReference type="ARBA" id="ARBA00041932"/>
    </source>
</evidence>
<dbReference type="Gene3D" id="2.60.470.10">
    <property type="entry name" value="Acid-sensing ion channels like domains"/>
    <property type="match status" value="1"/>
</dbReference>
<protein>
    <recommendedName>
        <fullName evidence="14">Epithelial sodium channel subunit beta</fullName>
    </recommendedName>
    <alternativeName>
        <fullName evidence="13">Beta-NaCH</fullName>
    </alternativeName>
    <alternativeName>
        <fullName evidence="12">Nonvoltage-gated sodium channel 1 subunit beta</fullName>
    </alternativeName>
    <alternativeName>
        <fullName evidence="11">SCNEB</fullName>
    </alternativeName>
</protein>
<dbReference type="KEGG" id="hai:109386592"/>
<evidence type="ECO:0000256" key="14">
    <source>
        <dbReference type="ARBA" id="ARBA00050037"/>
    </source>
</evidence>
<evidence type="ECO:0000256" key="2">
    <source>
        <dbReference type="ARBA" id="ARBA00022448"/>
    </source>
</evidence>
<evidence type="ECO:0000256" key="7">
    <source>
        <dbReference type="ARBA" id="ARBA00023065"/>
    </source>
</evidence>
<name>A0A8B7RWF5_HIPAR</name>
<dbReference type="Proteomes" id="UP000694851">
    <property type="component" value="Unplaced"/>
</dbReference>
<keyword evidence="10 15" id="KW-0407">Ion channel</keyword>
<dbReference type="InterPro" id="IPR001873">
    <property type="entry name" value="ENaC"/>
</dbReference>
<evidence type="ECO:0000256" key="13">
    <source>
        <dbReference type="ARBA" id="ARBA00043222"/>
    </source>
</evidence>
<evidence type="ECO:0000256" key="8">
    <source>
        <dbReference type="ARBA" id="ARBA00023136"/>
    </source>
</evidence>
<dbReference type="PRINTS" id="PR01078">
    <property type="entry name" value="AMINACHANNEL"/>
</dbReference>
<dbReference type="GeneID" id="109386592"/>
<keyword evidence="16" id="KW-1185">Reference proteome</keyword>
<dbReference type="GO" id="GO:0005886">
    <property type="term" value="C:plasma membrane"/>
    <property type="evidence" value="ECO:0007669"/>
    <property type="project" value="TreeGrafter"/>
</dbReference>
<keyword evidence="8" id="KW-0472">Membrane</keyword>
<dbReference type="AlphaFoldDB" id="A0A8B7RWF5"/>
<evidence type="ECO:0000256" key="12">
    <source>
        <dbReference type="ARBA" id="ARBA00042734"/>
    </source>
</evidence>
<dbReference type="RefSeq" id="XP_019505466.1">
    <property type="nucleotide sequence ID" value="XM_019649921.1"/>
</dbReference>
<evidence type="ECO:0000256" key="6">
    <source>
        <dbReference type="ARBA" id="ARBA00023053"/>
    </source>
</evidence>
<dbReference type="GO" id="GO:0034706">
    <property type="term" value="C:sodium channel complex"/>
    <property type="evidence" value="ECO:0007669"/>
    <property type="project" value="TreeGrafter"/>
</dbReference>
<evidence type="ECO:0000256" key="15">
    <source>
        <dbReference type="RuleBase" id="RU000679"/>
    </source>
</evidence>
<keyword evidence="3 15" id="KW-0894">Sodium channel</keyword>
<reference evidence="17" key="1">
    <citation type="submission" date="2025-08" db="UniProtKB">
        <authorList>
            <consortium name="RefSeq"/>
        </authorList>
    </citation>
    <scope>IDENTIFICATION</scope>
    <source>
        <tissue evidence="17">Muscle</tissue>
    </source>
</reference>
<evidence type="ECO:0000256" key="10">
    <source>
        <dbReference type="ARBA" id="ARBA00023303"/>
    </source>
</evidence>
<evidence type="ECO:0000256" key="4">
    <source>
        <dbReference type="ARBA" id="ARBA00022692"/>
    </source>
</evidence>
<keyword evidence="9 15" id="KW-0739">Sodium transport</keyword>
<evidence type="ECO:0000256" key="1">
    <source>
        <dbReference type="ARBA" id="ARBA00004141"/>
    </source>
</evidence>
<dbReference type="PANTHER" id="PTHR11690">
    <property type="entry name" value="AMILORIDE-SENSITIVE SODIUM CHANNEL-RELATED"/>
    <property type="match status" value="1"/>
</dbReference>
<gene>
    <name evidence="17" type="primary">LOC109386592</name>
</gene>
<evidence type="ECO:0000313" key="16">
    <source>
        <dbReference type="Proteomes" id="UP000694851"/>
    </source>
</evidence>
<organism evidence="16 17">
    <name type="scientific">Hipposideros armiger</name>
    <name type="common">Great Himalayan leaf-nosed bat</name>
    <dbReference type="NCBI Taxonomy" id="186990"/>
    <lineage>
        <taxon>Eukaryota</taxon>
        <taxon>Metazoa</taxon>
        <taxon>Chordata</taxon>
        <taxon>Craniata</taxon>
        <taxon>Vertebrata</taxon>
        <taxon>Euteleostomi</taxon>
        <taxon>Mammalia</taxon>
        <taxon>Eutheria</taxon>
        <taxon>Laurasiatheria</taxon>
        <taxon>Chiroptera</taxon>
        <taxon>Yinpterochiroptera</taxon>
        <taxon>Rhinolophoidea</taxon>
        <taxon>Hipposideridae</taxon>
        <taxon>Hipposideros</taxon>
    </lineage>
</organism>
<evidence type="ECO:0000256" key="5">
    <source>
        <dbReference type="ARBA" id="ARBA00022989"/>
    </source>
</evidence>
<keyword evidence="4 15" id="KW-0812">Transmembrane</keyword>
<sequence length="195" mass="21219">MTEKALPSSNPGVEFGLKLILDIGQEDYVPFLTSTAGARLLLHEQRSYPFVKDEGIYAMSGTETSIGVLVDKLERKGKPYSQCTVNGSDVPIRNLYSDYNTSYSIQVGTQGPRGLPTARSPGLGSLRAGPSRLALWDFCHHRVAEWILGHLGLWSQSSPWVLTRAQGCPPLVPTQQVCPWGGPGLQCSHSGVPRE</sequence>
<keyword evidence="6" id="KW-0915">Sodium</keyword>
<dbReference type="Pfam" id="PF00858">
    <property type="entry name" value="ASC"/>
    <property type="match status" value="1"/>
</dbReference>
<evidence type="ECO:0000256" key="3">
    <source>
        <dbReference type="ARBA" id="ARBA00022461"/>
    </source>
</evidence>
<keyword evidence="5" id="KW-1133">Transmembrane helix</keyword>
<evidence type="ECO:0000256" key="9">
    <source>
        <dbReference type="ARBA" id="ARBA00023201"/>
    </source>
</evidence>
<dbReference type="OrthoDB" id="6502088at2759"/>
<comment type="similarity">
    <text evidence="15">Belongs to the amiloride-sensitive sodium channel (TC 1.A.6) family.</text>
</comment>
<dbReference type="GO" id="GO:0015280">
    <property type="term" value="F:ligand-gated sodium channel activity"/>
    <property type="evidence" value="ECO:0007669"/>
    <property type="project" value="TreeGrafter"/>
</dbReference>
<evidence type="ECO:0000313" key="17">
    <source>
        <dbReference type="RefSeq" id="XP_019505466.1"/>
    </source>
</evidence>
<accession>A0A8B7RWF5</accession>
<dbReference type="PANTHER" id="PTHR11690:SF18">
    <property type="entry name" value="AMILORIDE-SENSITIVE SODIUM CHANNEL SUBUNIT BETA"/>
    <property type="match status" value="1"/>
</dbReference>
<keyword evidence="7 15" id="KW-0406">Ion transport</keyword>